<organism evidence="2 3">
    <name type="scientific">Laccaria amethystina LaAM-08-1</name>
    <dbReference type="NCBI Taxonomy" id="1095629"/>
    <lineage>
        <taxon>Eukaryota</taxon>
        <taxon>Fungi</taxon>
        <taxon>Dikarya</taxon>
        <taxon>Basidiomycota</taxon>
        <taxon>Agaricomycotina</taxon>
        <taxon>Agaricomycetes</taxon>
        <taxon>Agaricomycetidae</taxon>
        <taxon>Agaricales</taxon>
        <taxon>Agaricineae</taxon>
        <taxon>Hydnangiaceae</taxon>
        <taxon>Laccaria</taxon>
    </lineage>
</organism>
<evidence type="ECO:0000313" key="3">
    <source>
        <dbReference type="Proteomes" id="UP000054477"/>
    </source>
</evidence>
<dbReference type="EMBL" id="KN838604">
    <property type="protein sequence ID" value="KIK01592.1"/>
    <property type="molecule type" value="Genomic_DNA"/>
</dbReference>
<reference evidence="2 3" key="1">
    <citation type="submission" date="2014-04" db="EMBL/GenBank/DDBJ databases">
        <authorList>
            <consortium name="DOE Joint Genome Institute"/>
            <person name="Kuo A."/>
            <person name="Kohler A."/>
            <person name="Nagy L.G."/>
            <person name="Floudas D."/>
            <person name="Copeland A."/>
            <person name="Barry K.W."/>
            <person name="Cichocki N."/>
            <person name="Veneault-Fourrey C."/>
            <person name="LaButti K."/>
            <person name="Lindquist E.A."/>
            <person name="Lipzen A."/>
            <person name="Lundell T."/>
            <person name="Morin E."/>
            <person name="Murat C."/>
            <person name="Sun H."/>
            <person name="Tunlid A."/>
            <person name="Henrissat B."/>
            <person name="Grigoriev I.V."/>
            <person name="Hibbett D.S."/>
            <person name="Martin F."/>
            <person name="Nordberg H.P."/>
            <person name="Cantor M.N."/>
            <person name="Hua S.X."/>
        </authorList>
    </citation>
    <scope>NUCLEOTIDE SEQUENCE [LARGE SCALE GENOMIC DNA]</scope>
    <source>
        <strain evidence="2 3">LaAM-08-1</strain>
    </source>
</reference>
<dbReference type="AlphaFoldDB" id="A0A0C9XVF1"/>
<feature type="region of interest" description="Disordered" evidence="1">
    <location>
        <begin position="1"/>
        <end position="39"/>
    </location>
</feature>
<name>A0A0C9XVF1_9AGAR</name>
<dbReference type="Proteomes" id="UP000054477">
    <property type="component" value="Unassembled WGS sequence"/>
</dbReference>
<accession>A0A0C9XVF1</accession>
<dbReference type="HOGENOM" id="CLU_033651_2_1_1"/>
<proteinExistence type="predicted"/>
<gene>
    <name evidence="2" type="ORF">K443DRAFT_554052</name>
</gene>
<keyword evidence="3" id="KW-1185">Reference proteome</keyword>
<sequence>MFQQFWKTRPQMAFNTIGSDGRPESRPPQSSSDGRGGEVAEILDTSGPRYIYYRLYTTEGPIRSNNPIYANNPFISRALPKLITPPRTALSVKKHICKIEGLSRAESSKLFESLSSRSATAESSKLAVKEDSGLGLSEDDPIVLVVGVEDVKNRKANTTQLVGLPEALPFEPRYVHYRLYDEEGAMSSKTAFDMDDSSLGRIETLSIVPPQTLASLRSQVMTVERLVNQNIQLFEDVDGEVPMNDNDVHISFQTQVYPGHDEDQPITIVCSQQSRREVKEAQNTNQIDSSFSQQIKGGVNWNPIAVLHVDWLPFKLNEIMYTDGVKTMGYISGSRTPYSGYIAINSAGKKGCE</sequence>
<reference evidence="3" key="2">
    <citation type="submission" date="2015-01" db="EMBL/GenBank/DDBJ databases">
        <title>Evolutionary Origins and Diversification of the Mycorrhizal Mutualists.</title>
        <authorList>
            <consortium name="DOE Joint Genome Institute"/>
            <consortium name="Mycorrhizal Genomics Consortium"/>
            <person name="Kohler A."/>
            <person name="Kuo A."/>
            <person name="Nagy L.G."/>
            <person name="Floudas D."/>
            <person name="Copeland A."/>
            <person name="Barry K.W."/>
            <person name="Cichocki N."/>
            <person name="Veneault-Fourrey C."/>
            <person name="LaButti K."/>
            <person name="Lindquist E.A."/>
            <person name="Lipzen A."/>
            <person name="Lundell T."/>
            <person name="Morin E."/>
            <person name="Murat C."/>
            <person name="Riley R."/>
            <person name="Ohm R."/>
            <person name="Sun H."/>
            <person name="Tunlid A."/>
            <person name="Henrissat B."/>
            <person name="Grigoriev I.V."/>
            <person name="Hibbett D.S."/>
            <person name="Martin F."/>
        </authorList>
    </citation>
    <scope>NUCLEOTIDE SEQUENCE [LARGE SCALE GENOMIC DNA]</scope>
    <source>
        <strain evidence="3">LaAM-08-1</strain>
    </source>
</reference>
<evidence type="ECO:0000256" key="1">
    <source>
        <dbReference type="SAM" id="MobiDB-lite"/>
    </source>
</evidence>
<evidence type="ECO:0000313" key="2">
    <source>
        <dbReference type="EMBL" id="KIK01592.1"/>
    </source>
</evidence>
<protein>
    <submittedName>
        <fullName evidence="2">Uncharacterized protein</fullName>
    </submittedName>
</protein>